<comment type="similarity">
    <text evidence="3">Belongs to the amidase family.</text>
</comment>
<keyword evidence="13" id="KW-1185">Reference proteome</keyword>
<keyword evidence="5" id="KW-0436">Ligase</keyword>
<comment type="subcellular location">
    <subcellularLocation>
        <location evidence="1">Mitochondrion</location>
    </subcellularLocation>
</comment>
<dbReference type="AlphaFoldDB" id="A0A7R9BEH9"/>
<dbReference type="CDD" id="cd00806">
    <property type="entry name" value="TrpRS_core"/>
    <property type="match status" value="1"/>
</dbReference>
<evidence type="ECO:0000256" key="5">
    <source>
        <dbReference type="ARBA" id="ARBA00022598"/>
    </source>
</evidence>
<evidence type="ECO:0000256" key="4">
    <source>
        <dbReference type="ARBA" id="ARBA00013161"/>
    </source>
</evidence>
<evidence type="ECO:0000256" key="6">
    <source>
        <dbReference type="ARBA" id="ARBA00022741"/>
    </source>
</evidence>
<evidence type="ECO:0000256" key="2">
    <source>
        <dbReference type="ARBA" id="ARBA00005594"/>
    </source>
</evidence>
<comment type="similarity">
    <text evidence="2">Belongs to the class-I aminoacyl-tRNA synthetase family.</text>
</comment>
<evidence type="ECO:0000256" key="3">
    <source>
        <dbReference type="ARBA" id="ARBA00009199"/>
    </source>
</evidence>
<evidence type="ECO:0000256" key="10">
    <source>
        <dbReference type="ARBA" id="ARBA00030268"/>
    </source>
</evidence>
<evidence type="ECO:0000313" key="13">
    <source>
        <dbReference type="Proteomes" id="UP000678499"/>
    </source>
</evidence>
<protein>
    <recommendedName>
        <fullName evidence="4">tryptophan--tRNA ligase</fullName>
        <ecNumber evidence="4">6.1.1.2</ecNumber>
    </recommendedName>
    <alternativeName>
        <fullName evidence="10">Tryptophanyl-tRNA synthetase</fullName>
    </alternativeName>
</protein>
<organism evidence="12">
    <name type="scientific">Notodromas monacha</name>
    <dbReference type="NCBI Taxonomy" id="399045"/>
    <lineage>
        <taxon>Eukaryota</taxon>
        <taxon>Metazoa</taxon>
        <taxon>Ecdysozoa</taxon>
        <taxon>Arthropoda</taxon>
        <taxon>Crustacea</taxon>
        <taxon>Oligostraca</taxon>
        <taxon>Ostracoda</taxon>
        <taxon>Podocopa</taxon>
        <taxon>Podocopida</taxon>
        <taxon>Cypridocopina</taxon>
        <taxon>Cypridoidea</taxon>
        <taxon>Cyprididae</taxon>
        <taxon>Notodromas</taxon>
    </lineage>
</organism>
<dbReference type="InterPro" id="IPR002306">
    <property type="entry name" value="Trp-tRNA-ligase"/>
</dbReference>
<dbReference type="InterPro" id="IPR052739">
    <property type="entry name" value="FAAH2"/>
</dbReference>
<dbReference type="PROSITE" id="PS00178">
    <property type="entry name" value="AA_TRNA_LIGASE_I"/>
    <property type="match status" value="1"/>
</dbReference>
<dbReference type="InterPro" id="IPR002305">
    <property type="entry name" value="aa-tRNA-synth_Ic"/>
</dbReference>
<keyword evidence="9" id="KW-0030">Aminoacyl-tRNA synthetase</keyword>
<dbReference type="Gene3D" id="3.90.1300.10">
    <property type="entry name" value="Amidase signature (AS) domain"/>
    <property type="match status" value="1"/>
</dbReference>
<dbReference type="NCBIfam" id="TIGR00233">
    <property type="entry name" value="trpS"/>
    <property type="match status" value="1"/>
</dbReference>
<dbReference type="PROSITE" id="PS00571">
    <property type="entry name" value="AMIDASES"/>
    <property type="match status" value="1"/>
</dbReference>
<evidence type="ECO:0000256" key="7">
    <source>
        <dbReference type="ARBA" id="ARBA00022840"/>
    </source>
</evidence>
<dbReference type="Proteomes" id="UP000678499">
    <property type="component" value="Unassembled WGS sequence"/>
</dbReference>
<evidence type="ECO:0000259" key="11">
    <source>
        <dbReference type="Pfam" id="PF01425"/>
    </source>
</evidence>
<dbReference type="InterPro" id="IPR001412">
    <property type="entry name" value="aa-tRNA-synth_I_CS"/>
</dbReference>
<proteinExistence type="inferred from homology"/>
<dbReference type="EMBL" id="OA882199">
    <property type="protein sequence ID" value="CAD7273708.1"/>
    <property type="molecule type" value="Genomic_DNA"/>
</dbReference>
<accession>A0A7R9BEH9</accession>
<keyword evidence="8" id="KW-0648">Protein biosynthesis</keyword>
<evidence type="ECO:0000256" key="8">
    <source>
        <dbReference type="ARBA" id="ARBA00022917"/>
    </source>
</evidence>
<dbReference type="PRINTS" id="PR01039">
    <property type="entry name" value="TRNASYNTHTRP"/>
</dbReference>
<feature type="domain" description="Amidase" evidence="11">
    <location>
        <begin position="412"/>
        <end position="853"/>
    </location>
</feature>
<evidence type="ECO:0000256" key="1">
    <source>
        <dbReference type="ARBA" id="ARBA00004173"/>
    </source>
</evidence>
<dbReference type="GO" id="GO:0006436">
    <property type="term" value="P:tryptophanyl-tRNA aminoacylation"/>
    <property type="evidence" value="ECO:0007669"/>
    <property type="project" value="InterPro"/>
</dbReference>
<keyword evidence="7" id="KW-0067">ATP-binding</keyword>
<dbReference type="InterPro" id="IPR014729">
    <property type="entry name" value="Rossmann-like_a/b/a_fold"/>
</dbReference>
<gene>
    <name evidence="12" type="ORF">NMOB1V02_LOCUS1581</name>
</gene>
<dbReference type="GO" id="GO:0005739">
    <property type="term" value="C:mitochondrion"/>
    <property type="evidence" value="ECO:0007669"/>
    <property type="project" value="UniProtKB-SubCell"/>
</dbReference>
<dbReference type="EC" id="6.1.1.2" evidence="4"/>
<dbReference type="GO" id="GO:0005524">
    <property type="term" value="F:ATP binding"/>
    <property type="evidence" value="ECO:0007669"/>
    <property type="project" value="UniProtKB-KW"/>
</dbReference>
<dbReference type="InterPro" id="IPR023631">
    <property type="entry name" value="Amidase_dom"/>
</dbReference>
<dbReference type="FunFam" id="1.10.240.10:FF:000002">
    <property type="entry name" value="Tryptophan--tRNA ligase"/>
    <property type="match status" value="1"/>
</dbReference>
<dbReference type="PANTHER" id="PTHR43372">
    <property type="entry name" value="FATTY-ACID AMIDE HYDROLASE"/>
    <property type="match status" value="1"/>
</dbReference>
<dbReference type="Gene3D" id="1.10.240.10">
    <property type="entry name" value="Tyrosyl-Transfer RNA Synthetase"/>
    <property type="match status" value="1"/>
</dbReference>
<sequence length="874" mass="96572">MIVRRIFSGIQPTGLVHLGNYFGAVKQWKTFIDDDSRAKPIFSIVDLHAITLPQNPAELRNGVESMAASLIACGIDPAKCILFRQSDVGEHTSLSWVLGCLATLPRLSQLPQFKEKSEKIRDVPLGLYVYPVLQSADILLYKATDVPVGEDNLQNVYFAQHMARVFNHRFGTEFFPRIKSIVLEDGSARIRSLRNPEKKMSKSDPDPKSRISIIDSEDEVVEKCRKAVTDFTSEVYYDLEKRPGVSNLILLHSLSAGITVDEAVQSAQGLDTGKYKLHVAEAVNEHLKPIRETYSALMNDRHHLREVLSEGAQNARSLASETWQAVRSIAGLSQMAASCQAGICSCARNYVLFYAVKTCRVLVEFFAKILFSLLLLFRKKRTVHPVKNELLLDGAVTLARKIRTKEVLCVTVVEAYIERIHQVNPYLRCISDTRFLDAILAAQKVDELLKNDNLNLEAVKKDTPFLGVPFTVKEALKLKGCASTVGLLRLADHKAEEDADAVISLIEAGAIPLGTTSIPEMCMWWETYNLITGLTKNPYDTRYSAGGSSGGEGSAIAACASPMGLGTDLGGSVRIPSLFNGICGHKGSPGLVSSGGHCPDLSGEMNEYFNVGPMARYAEDVLEMFKVLTRKCPKGLQLDRKLDLKKLRYFTFDGFGDPLIHETDRDMKNALKKVIEHLKAVHSVEVKKVQLKNSGHIATMWGYKIAQATKHNEELLLINSMGDQAGSTSILREWLKFIRSKSQHTYPLLYHASLQRLMFKLVDSSFGKFMDEAYENLSAELLDLLGEDGVLLYPTFPHKALPHKQSYFFSCSHGHSGMANILKLPATHLPVGFSDGLPLGITIMAGRDQDAITLGLACALEKGLGGYVPPSDVN</sequence>
<dbReference type="InterPro" id="IPR036928">
    <property type="entry name" value="AS_sf"/>
</dbReference>
<dbReference type="SUPFAM" id="SSF75304">
    <property type="entry name" value="Amidase signature (AS) enzymes"/>
    <property type="match status" value="1"/>
</dbReference>
<dbReference type="PANTHER" id="PTHR43372:SF4">
    <property type="entry name" value="FATTY-ACID AMIDE HYDROLASE 2"/>
    <property type="match status" value="1"/>
</dbReference>
<reference evidence="12" key="1">
    <citation type="submission" date="2020-11" db="EMBL/GenBank/DDBJ databases">
        <authorList>
            <person name="Tran Van P."/>
        </authorList>
    </citation>
    <scope>NUCLEOTIDE SEQUENCE</scope>
</reference>
<dbReference type="GO" id="GO:0012505">
    <property type="term" value="C:endomembrane system"/>
    <property type="evidence" value="ECO:0007669"/>
    <property type="project" value="TreeGrafter"/>
</dbReference>
<dbReference type="SUPFAM" id="SSF52374">
    <property type="entry name" value="Nucleotidylyl transferase"/>
    <property type="match status" value="1"/>
</dbReference>
<dbReference type="Gene3D" id="3.40.50.620">
    <property type="entry name" value="HUPs"/>
    <property type="match status" value="1"/>
</dbReference>
<dbReference type="Pfam" id="PF00579">
    <property type="entry name" value="tRNA-synt_1b"/>
    <property type="match status" value="1"/>
</dbReference>
<dbReference type="GO" id="GO:0004830">
    <property type="term" value="F:tryptophan-tRNA ligase activity"/>
    <property type="evidence" value="ECO:0007669"/>
    <property type="project" value="UniProtKB-EC"/>
</dbReference>
<dbReference type="OrthoDB" id="15808at2759"/>
<keyword evidence="6" id="KW-0547">Nucleotide-binding</keyword>
<evidence type="ECO:0000256" key="9">
    <source>
        <dbReference type="ARBA" id="ARBA00023146"/>
    </source>
</evidence>
<dbReference type="Pfam" id="PF01425">
    <property type="entry name" value="Amidase"/>
    <property type="match status" value="1"/>
</dbReference>
<dbReference type="InterPro" id="IPR020556">
    <property type="entry name" value="Amidase_CS"/>
</dbReference>
<name>A0A7R9BEH9_9CRUS</name>
<evidence type="ECO:0000313" key="12">
    <source>
        <dbReference type="EMBL" id="CAD7273708.1"/>
    </source>
</evidence>
<dbReference type="EMBL" id="CAJPEX010000162">
    <property type="protein sequence ID" value="CAG0913860.1"/>
    <property type="molecule type" value="Genomic_DNA"/>
</dbReference>